<sequence>MAEDKELMKIIPRINELAHKAKAEGLSELEKVEQGKLRKQYLKRFKENFRSQVEMMKVYNKDGKEVTPKKVRDIQRGKGLRDD</sequence>
<name>A0ABU8SLI7_9LACO</name>
<dbReference type="PANTHER" id="PTHR37300">
    <property type="entry name" value="UPF0291 PROTEIN CBO2609/CLC_2481"/>
    <property type="match status" value="1"/>
</dbReference>
<comment type="similarity">
    <text evidence="2">Belongs to the UPF0291 family.</text>
</comment>
<dbReference type="RefSeq" id="WP_339960543.1">
    <property type="nucleotide sequence ID" value="NZ_JAWMWH010000001.1"/>
</dbReference>
<dbReference type="PANTHER" id="PTHR37300:SF1">
    <property type="entry name" value="UPF0291 PROTEIN YNZC"/>
    <property type="match status" value="1"/>
</dbReference>
<evidence type="ECO:0000256" key="1">
    <source>
        <dbReference type="ARBA" id="ARBA00022490"/>
    </source>
</evidence>
<dbReference type="InterPro" id="IPR009242">
    <property type="entry name" value="DUF896"/>
</dbReference>
<comment type="subcellular location">
    <subcellularLocation>
        <location evidence="2">Cytoplasm</location>
    </subcellularLocation>
</comment>
<proteinExistence type="inferred from homology"/>
<dbReference type="Gene3D" id="1.10.287.540">
    <property type="entry name" value="Helix hairpin bin"/>
    <property type="match status" value="1"/>
</dbReference>
<gene>
    <name evidence="3" type="ORF">R4146_06135</name>
</gene>
<dbReference type="HAMAP" id="MF_01103">
    <property type="entry name" value="UPF0291"/>
    <property type="match status" value="1"/>
</dbReference>
<protein>
    <recommendedName>
        <fullName evidence="2">UPF0291 protein R4146_06135</fullName>
    </recommendedName>
</protein>
<evidence type="ECO:0000256" key="2">
    <source>
        <dbReference type="HAMAP-Rule" id="MF_01103"/>
    </source>
</evidence>
<accession>A0ABU8SLI7</accession>
<dbReference type="Pfam" id="PF05979">
    <property type="entry name" value="DUF896"/>
    <property type="match status" value="1"/>
</dbReference>
<reference evidence="3 4" key="1">
    <citation type="submission" date="2023-10" db="EMBL/GenBank/DDBJ databases">
        <title>Nicoliella lavandulae sp. nov. isolated from Lavandula angustifolia flowers.</title>
        <authorList>
            <person name="Alcantara C."/>
            <person name="Zuniga M."/>
            <person name="Landete J.M."/>
            <person name="Monedero V."/>
        </authorList>
    </citation>
    <scope>NUCLEOTIDE SEQUENCE [LARGE SCALE GENOMIC DNA]</scope>
    <source>
        <strain evidence="3 4">Es01</strain>
    </source>
</reference>
<evidence type="ECO:0000313" key="4">
    <source>
        <dbReference type="Proteomes" id="UP001370590"/>
    </source>
</evidence>
<comment type="caution">
    <text evidence="3">The sequence shown here is derived from an EMBL/GenBank/DDBJ whole genome shotgun (WGS) entry which is preliminary data.</text>
</comment>
<dbReference type="SUPFAM" id="SSF158221">
    <property type="entry name" value="YnzC-like"/>
    <property type="match status" value="1"/>
</dbReference>
<dbReference type="Proteomes" id="UP001370590">
    <property type="component" value="Unassembled WGS sequence"/>
</dbReference>
<evidence type="ECO:0000313" key="3">
    <source>
        <dbReference type="EMBL" id="MEJ6400739.1"/>
    </source>
</evidence>
<keyword evidence="1 2" id="KW-0963">Cytoplasm</keyword>
<keyword evidence="4" id="KW-1185">Reference proteome</keyword>
<dbReference type="EMBL" id="JAWMWH010000001">
    <property type="protein sequence ID" value="MEJ6400739.1"/>
    <property type="molecule type" value="Genomic_DNA"/>
</dbReference>
<organism evidence="3 4">
    <name type="scientific">Nicoliella lavandulae</name>
    <dbReference type="NCBI Taxonomy" id="3082954"/>
    <lineage>
        <taxon>Bacteria</taxon>
        <taxon>Bacillati</taxon>
        <taxon>Bacillota</taxon>
        <taxon>Bacilli</taxon>
        <taxon>Lactobacillales</taxon>
        <taxon>Lactobacillaceae</taxon>
        <taxon>Nicoliella</taxon>
    </lineage>
</organism>